<feature type="region of interest" description="Disordered" evidence="1">
    <location>
        <begin position="157"/>
        <end position="227"/>
    </location>
</feature>
<gene>
    <name evidence="2" type="ORF">M422DRAFT_51759</name>
</gene>
<reference evidence="2 3" key="1">
    <citation type="submission" date="2014-06" db="EMBL/GenBank/DDBJ databases">
        <title>Evolutionary Origins and Diversification of the Mycorrhizal Mutualists.</title>
        <authorList>
            <consortium name="DOE Joint Genome Institute"/>
            <consortium name="Mycorrhizal Genomics Consortium"/>
            <person name="Kohler A."/>
            <person name="Kuo A."/>
            <person name="Nagy L.G."/>
            <person name="Floudas D."/>
            <person name="Copeland A."/>
            <person name="Barry K.W."/>
            <person name="Cichocki N."/>
            <person name="Veneault-Fourrey C."/>
            <person name="LaButti K."/>
            <person name="Lindquist E.A."/>
            <person name="Lipzen A."/>
            <person name="Lundell T."/>
            <person name="Morin E."/>
            <person name="Murat C."/>
            <person name="Riley R."/>
            <person name="Ohm R."/>
            <person name="Sun H."/>
            <person name="Tunlid A."/>
            <person name="Henrissat B."/>
            <person name="Grigoriev I.V."/>
            <person name="Hibbett D.S."/>
            <person name="Martin F."/>
        </authorList>
    </citation>
    <scope>NUCLEOTIDE SEQUENCE [LARGE SCALE GENOMIC DNA]</scope>
    <source>
        <strain evidence="2 3">SS14</strain>
    </source>
</reference>
<dbReference type="OrthoDB" id="3270473at2759"/>
<feature type="compositionally biased region" description="Polar residues" evidence="1">
    <location>
        <begin position="541"/>
        <end position="551"/>
    </location>
</feature>
<organism evidence="2 3">
    <name type="scientific">Sphaerobolus stellatus (strain SS14)</name>
    <dbReference type="NCBI Taxonomy" id="990650"/>
    <lineage>
        <taxon>Eukaryota</taxon>
        <taxon>Fungi</taxon>
        <taxon>Dikarya</taxon>
        <taxon>Basidiomycota</taxon>
        <taxon>Agaricomycotina</taxon>
        <taxon>Agaricomycetes</taxon>
        <taxon>Phallomycetidae</taxon>
        <taxon>Geastrales</taxon>
        <taxon>Sphaerobolaceae</taxon>
        <taxon>Sphaerobolus</taxon>
    </lineage>
</organism>
<feature type="compositionally biased region" description="Low complexity" evidence="1">
    <location>
        <begin position="57"/>
        <end position="78"/>
    </location>
</feature>
<feature type="region of interest" description="Disordered" evidence="1">
    <location>
        <begin position="54"/>
        <end position="88"/>
    </location>
</feature>
<dbReference type="HOGENOM" id="CLU_463198_0_0_1"/>
<proteinExistence type="predicted"/>
<feature type="region of interest" description="Disordered" evidence="1">
    <location>
        <begin position="506"/>
        <end position="589"/>
    </location>
</feature>
<dbReference type="AlphaFoldDB" id="A0A0C9VBF1"/>
<dbReference type="EMBL" id="KN837195">
    <property type="protein sequence ID" value="KIJ34815.1"/>
    <property type="molecule type" value="Genomic_DNA"/>
</dbReference>
<feature type="compositionally biased region" description="Polar residues" evidence="1">
    <location>
        <begin position="184"/>
        <end position="193"/>
    </location>
</feature>
<dbReference type="Proteomes" id="UP000054279">
    <property type="component" value="Unassembled WGS sequence"/>
</dbReference>
<feature type="region of interest" description="Disordered" evidence="1">
    <location>
        <begin position="1"/>
        <end position="22"/>
    </location>
</feature>
<accession>A0A0C9VBF1</accession>
<evidence type="ECO:0000313" key="3">
    <source>
        <dbReference type="Proteomes" id="UP000054279"/>
    </source>
</evidence>
<protein>
    <submittedName>
        <fullName evidence="2">Uncharacterized protein</fullName>
    </submittedName>
</protein>
<evidence type="ECO:0000256" key="1">
    <source>
        <dbReference type="SAM" id="MobiDB-lite"/>
    </source>
</evidence>
<feature type="compositionally biased region" description="Basic and acidic residues" evidence="1">
    <location>
        <begin position="577"/>
        <end position="589"/>
    </location>
</feature>
<sequence>MLSLFRSKSARRVPRADDPSSSVVHRSTVTKDFWLTCLKTPSLHKFILKSKNSLYDRPSSPRSSSGSEVSTPGGSPTPDGFLPLDLPRFPSLEEELPDSWKSAKVEQAENSTDNCGLLVPDRRDDLIGELLEQINLLRQKVRNLGDDNSRLRRELTRKRSQELTLNGTRDSDSKAGVQGCSIPNVESKSSSADQPGATFNDLRLPTPPLKEFTPQEGVKIESPNDSNASEYSYYQDLEYFPTPPASLPTRRRQRAESLRIDGPTSDFGSLKRQRCHSLPTPKHLLQYSESRPKDGGKLELSPHLIQLIQQRCSALEPEFRPVTEQSTPESEDIVLPFWESASFTPMPELIMPKPIKPAKPLVRRPQSRIKLTVLDRSGHCAYIDGVWLVDRFANFGYFEMLYYHPNLGLWGPAAGAHSHNHDTQEANGRLNEAEIEEDVRHYVGNVLDEVELPSIDDKTPSSDVQHPLNAVSQRDLETYLYSNGGTASEAQARRERQFALLDSIMEEEEQEEAQSSEPTLSPPPMTRRSSWTSARPLFASRLTQSTLSSIPEQDDSSDSTVQLELPTPDGGQWFEYDPGKSKPEEHDDI</sequence>
<name>A0A0C9VBF1_SPHS4</name>
<keyword evidence="3" id="KW-1185">Reference proteome</keyword>
<evidence type="ECO:0000313" key="2">
    <source>
        <dbReference type="EMBL" id="KIJ34815.1"/>
    </source>
</evidence>